<evidence type="ECO:0000256" key="7">
    <source>
        <dbReference type="SAM" id="SignalP"/>
    </source>
</evidence>
<dbReference type="GO" id="GO:0008360">
    <property type="term" value="P:regulation of cell shape"/>
    <property type="evidence" value="ECO:0007669"/>
    <property type="project" value="UniProtKB-UniRule"/>
</dbReference>
<feature type="domain" description="L,D-TPase catalytic" evidence="8">
    <location>
        <begin position="37"/>
        <end position="161"/>
    </location>
</feature>
<dbReference type="SUPFAM" id="SSF141523">
    <property type="entry name" value="L,D-transpeptidase catalytic domain-like"/>
    <property type="match status" value="1"/>
</dbReference>
<feature type="chain" id="PRO_5039013061" evidence="7">
    <location>
        <begin position="31"/>
        <end position="528"/>
    </location>
</feature>
<dbReference type="EMBL" id="FRFD01000009">
    <property type="protein sequence ID" value="SHO51235.1"/>
    <property type="molecule type" value="Genomic_DNA"/>
</dbReference>
<dbReference type="CDD" id="cd16913">
    <property type="entry name" value="YkuD_like"/>
    <property type="match status" value="1"/>
</dbReference>
<evidence type="ECO:0000313" key="10">
    <source>
        <dbReference type="Proteomes" id="UP000184612"/>
    </source>
</evidence>
<evidence type="ECO:0000256" key="4">
    <source>
        <dbReference type="ARBA" id="ARBA00022984"/>
    </source>
</evidence>
<sequence>MIRSKKMLQKIMLLSIAALMISFFSPVRTEAEINKPYYIKVNKQQNCVTVYGKDEKGYYTVPVKAMVCSVGVDTPLGVFQTPAKYRWKLLMGDVWGQYSTRIVKGILFHSVWYYKMDASTLSERQYNKLGTTASHGCVRLTVEDAKWIYDNCPLGTSVEIYNGKDPGPLGKPEAVKLYAGSGWDPTDPSKNNPYLQKLPTLKGAGSKSVEWGSKVDLYAGVKAVSSTGLDITKNIKASGKVDSFTAGSYKITYSVNDTLGKKTSKTVTITVKQCKSAPVIKGVADSVVGKAAVIDKAYALKGISAYLSTKKLSSKDIQVVINKVNANEYSLKYSVKAENNKIGKAAATVLVDTAPPVLEGASFKSITKEQLLAGKEGILKLAREDIAVQDDYSELTAADVKITVEPREDYAFLIHYKVSDKAGNVTKETVQYTYFDSVRIEGVQNRYDVPKDTEMDDVFALSGIHAFASDNTDCTELITVGIWTGDNKNYEITYTIAGQDGKEISVTCYYTQSSDNTGEHSQTGQNGQ</sequence>
<dbReference type="InterPro" id="IPR032179">
    <property type="entry name" value="Cry22Aa_Ig-like"/>
</dbReference>
<feature type="active site" description="Proton donor/acceptor" evidence="6">
    <location>
        <position position="109"/>
    </location>
</feature>
<dbReference type="InterPro" id="IPR005490">
    <property type="entry name" value="LD_TPept_cat_dom"/>
</dbReference>
<organism evidence="9 10">
    <name type="scientific">Anaerocolumna xylanovorans DSM 12503</name>
    <dbReference type="NCBI Taxonomy" id="1121345"/>
    <lineage>
        <taxon>Bacteria</taxon>
        <taxon>Bacillati</taxon>
        <taxon>Bacillota</taxon>
        <taxon>Clostridia</taxon>
        <taxon>Lachnospirales</taxon>
        <taxon>Lachnospiraceae</taxon>
        <taxon>Anaerocolumna</taxon>
    </lineage>
</organism>
<dbReference type="InterPro" id="IPR038063">
    <property type="entry name" value="Transpep_catalytic_dom"/>
</dbReference>
<keyword evidence="7" id="KW-0732">Signal</keyword>
<dbReference type="UniPathway" id="UPA00219"/>
<keyword evidence="4 6" id="KW-0573">Peptidoglycan synthesis</keyword>
<reference evidence="9 10" key="1">
    <citation type="submission" date="2016-12" db="EMBL/GenBank/DDBJ databases">
        <authorList>
            <person name="Song W.-J."/>
            <person name="Kurnit D.M."/>
        </authorList>
    </citation>
    <scope>NUCLEOTIDE SEQUENCE [LARGE SCALE GENOMIC DNA]</scope>
    <source>
        <strain evidence="9 10">DSM 12503</strain>
    </source>
</reference>
<dbReference type="InterPro" id="IPR050979">
    <property type="entry name" value="LD-transpeptidase"/>
</dbReference>
<keyword evidence="3 6" id="KW-0133">Cell shape</keyword>
<protein>
    <submittedName>
        <fullName evidence="9">L,D-transpeptidase catalytic domain</fullName>
    </submittedName>
</protein>
<feature type="active site" description="Nucleophile" evidence="6">
    <location>
        <position position="137"/>
    </location>
</feature>
<dbReference type="GO" id="GO:0071555">
    <property type="term" value="P:cell wall organization"/>
    <property type="evidence" value="ECO:0007669"/>
    <property type="project" value="UniProtKB-UniRule"/>
</dbReference>
<dbReference type="RefSeq" id="WP_073589737.1">
    <property type="nucleotide sequence ID" value="NZ_FRFD01000009.1"/>
</dbReference>
<evidence type="ECO:0000259" key="8">
    <source>
        <dbReference type="PROSITE" id="PS52029"/>
    </source>
</evidence>
<dbReference type="Gene3D" id="2.40.440.10">
    <property type="entry name" value="L,D-transpeptidase catalytic domain-like"/>
    <property type="match status" value="1"/>
</dbReference>
<dbReference type="GO" id="GO:0016740">
    <property type="term" value="F:transferase activity"/>
    <property type="evidence" value="ECO:0007669"/>
    <property type="project" value="UniProtKB-KW"/>
</dbReference>
<keyword evidence="10" id="KW-1185">Reference proteome</keyword>
<dbReference type="STRING" id="1121345.SAMN02745217_03076"/>
<proteinExistence type="predicted"/>
<accession>A0A1M7YF15</accession>
<keyword evidence="5 6" id="KW-0961">Cell wall biogenesis/degradation</keyword>
<dbReference type="GO" id="GO:0018104">
    <property type="term" value="P:peptidoglycan-protein cross-linking"/>
    <property type="evidence" value="ECO:0007669"/>
    <property type="project" value="TreeGrafter"/>
</dbReference>
<evidence type="ECO:0000313" key="9">
    <source>
        <dbReference type="EMBL" id="SHO51235.1"/>
    </source>
</evidence>
<dbReference type="AlphaFoldDB" id="A0A1M7YF15"/>
<dbReference type="PANTHER" id="PTHR30582:SF2">
    <property type="entry name" value="L,D-TRANSPEPTIDASE YCIB-RELATED"/>
    <property type="match status" value="1"/>
</dbReference>
<dbReference type="Proteomes" id="UP000184612">
    <property type="component" value="Unassembled WGS sequence"/>
</dbReference>
<dbReference type="PROSITE" id="PS52029">
    <property type="entry name" value="LD_TPASE"/>
    <property type="match status" value="1"/>
</dbReference>
<comment type="pathway">
    <text evidence="1 6">Cell wall biogenesis; peptidoglycan biosynthesis.</text>
</comment>
<dbReference type="Gene3D" id="2.60.40.10">
    <property type="entry name" value="Immunoglobulins"/>
    <property type="match status" value="1"/>
</dbReference>
<dbReference type="OrthoDB" id="177750at2"/>
<evidence type="ECO:0000256" key="5">
    <source>
        <dbReference type="ARBA" id="ARBA00023316"/>
    </source>
</evidence>
<keyword evidence="2" id="KW-0808">Transferase</keyword>
<dbReference type="PANTHER" id="PTHR30582">
    <property type="entry name" value="L,D-TRANSPEPTIDASE"/>
    <property type="match status" value="1"/>
</dbReference>
<dbReference type="Pfam" id="PF16403">
    <property type="entry name" value="Bact_surface_Ig-like"/>
    <property type="match status" value="1"/>
</dbReference>
<dbReference type="GO" id="GO:0005576">
    <property type="term" value="C:extracellular region"/>
    <property type="evidence" value="ECO:0007669"/>
    <property type="project" value="TreeGrafter"/>
</dbReference>
<evidence type="ECO:0000256" key="1">
    <source>
        <dbReference type="ARBA" id="ARBA00004752"/>
    </source>
</evidence>
<dbReference type="GO" id="GO:0071972">
    <property type="term" value="F:peptidoglycan L,D-transpeptidase activity"/>
    <property type="evidence" value="ECO:0007669"/>
    <property type="project" value="TreeGrafter"/>
</dbReference>
<feature type="signal peptide" evidence="7">
    <location>
        <begin position="1"/>
        <end position="30"/>
    </location>
</feature>
<gene>
    <name evidence="9" type="ORF">SAMN02745217_03076</name>
</gene>
<dbReference type="Pfam" id="PF03734">
    <property type="entry name" value="YkuD"/>
    <property type="match status" value="1"/>
</dbReference>
<name>A0A1M7YF15_9FIRM</name>
<evidence type="ECO:0000256" key="6">
    <source>
        <dbReference type="PROSITE-ProRule" id="PRU01373"/>
    </source>
</evidence>
<evidence type="ECO:0000256" key="3">
    <source>
        <dbReference type="ARBA" id="ARBA00022960"/>
    </source>
</evidence>
<dbReference type="InterPro" id="IPR013783">
    <property type="entry name" value="Ig-like_fold"/>
</dbReference>
<evidence type="ECO:0000256" key="2">
    <source>
        <dbReference type="ARBA" id="ARBA00022679"/>
    </source>
</evidence>